<dbReference type="EMBL" id="JAGGLL010000023">
    <property type="protein sequence ID" value="MBP2023111.1"/>
    <property type="molecule type" value="Genomic_DNA"/>
</dbReference>
<proteinExistence type="inferred from homology"/>
<feature type="domain" description="RNA polymerase sigma factor 70 region 4 type 2" evidence="6">
    <location>
        <begin position="119"/>
        <end position="170"/>
    </location>
</feature>
<reference evidence="7 8" key="1">
    <citation type="submission" date="2021-03" db="EMBL/GenBank/DDBJ databases">
        <title>Genomic Encyclopedia of Type Strains, Phase IV (KMG-IV): sequencing the most valuable type-strain genomes for metagenomic binning, comparative biology and taxonomic classification.</title>
        <authorList>
            <person name="Goeker M."/>
        </authorList>
    </citation>
    <scope>NUCLEOTIDE SEQUENCE [LARGE SCALE GENOMIC DNA]</scope>
    <source>
        <strain evidence="7 8">DSM 28650</strain>
    </source>
</reference>
<keyword evidence="8" id="KW-1185">Reference proteome</keyword>
<protein>
    <submittedName>
        <fullName evidence="7">RNA polymerase sigma-70 factor (ECF subfamily)</fullName>
    </submittedName>
</protein>
<dbReference type="CDD" id="cd06171">
    <property type="entry name" value="Sigma70_r4"/>
    <property type="match status" value="1"/>
</dbReference>
<accession>A0ABS4K5Q3</accession>
<evidence type="ECO:0000259" key="5">
    <source>
        <dbReference type="Pfam" id="PF04542"/>
    </source>
</evidence>
<evidence type="ECO:0000313" key="7">
    <source>
        <dbReference type="EMBL" id="MBP2023111.1"/>
    </source>
</evidence>
<keyword evidence="2" id="KW-0805">Transcription regulation</keyword>
<dbReference type="SUPFAM" id="SSF88946">
    <property type="entry name" value="Sigma2 domain of RNA polymerase sigma factors"/>
    <property type="match status" value="1"/>
</dbReference>
<dbReference type="InterPro" id="IPR039425">
    <property type="entry name" value="RNA_pol_sigma-70-like"/>
</dbReference>
<comment type="similarity">
    <text evidence="1">Belongs to the sigma-70 factor family. ECF subfamily.</text>
</comment>
<name>A0ABS4K5Q3_9CLOT</name>
<evidence type="ECO:0000313" key="8">
    <source>
        <dbReference type="Proteomes" id="UP001519308"/>
    </source>
</evidence>
<evidence type="ECO:0000256" key="4">
    <source>
        <dbReference type="ARBA" id="ARBA00023163"/>
    </source>
</evidence>
<organism evidence="7 8">
    <name type="scientific">Clostridium punense</name>
    <dbReference type="NCBI Taxonomy" id="1054297"/>
    <lineage>
        <taxon>Bacteria</taxon>
        <taxon>Bacillati</taxon>
        <taxon>Bacillota</taxon>
        <taxon>Clostridia</taxon>
        <taxon>Eubacteriales</taxon>
        <taxon>Clostridiaceae</taxon>
        <taxon>Clostridium</taxon>
    </lineage>
</organism>
<evidence type="ECO:0000259" key="6">
    <source>
        <dbReference type="Pfam" id="PF08281"/>
    </source>
</evidence>
<dbReference type="Proteomes" id="UP001519308">
    <property type="component" value="Unassembled WGS sequence"/>
</dbReference>
<dbReference type="Pfam" id="PF04542">
    <property type="entry name" value="Sigma70_r2"/>
    <property type="match status" value="1"/>
</dbReference>
<dbReference type="PANTHER" id="PTHR43133">
    <property type="entry name" value="RNA POLYMERASE ECF-TYPE SIGMA FACTO"/>
    <property type="match status" value="1"/>
</dbReference>
<gene>
    <name evidence="7" type="ORF">J2Z44_002945</name>
</gene>
<sequence length="177" mass="20518">MNLTNNILKFYKTSSKKESIETIDENRFISLIEDNKVALYRLAKSIVKDDFEVEDIISETILKAYGNLHKLKSAASFKPWLMKILVNECYSTIRKSSRIELKEDMEALNLRYEDNTEGYLISLISNMDEDSRVILTLFYYEDMTIKDIGKVLNISQGTVKSRLSRAKAKLKTILENQ</sequence>
<dbReference type="InterPro" id="IPR013324">
    <property type="entry name" value="RNA_pol_sigma_r3/r4-like"/>
</dbReference>
<dbReference type="InterPro" id="IPR036388">
    <property type="entry name" value="WH-like_DNA-bd_sf"/>
</dbReference>
<dbReference type="PANTHER" id="PTHR43133:SF51">
    <property type="entry name" value="RNA POLYMERASE SIGMA FACTOR"/>
    <property type="match status" value="1"/>
</dbReference>
<dbReference type="Pfam" id="PF08281">
    <property type="entry name" value="Sigma70_r4_2"/>
    <property type="match status" value="1"/>
</dbReference>
<keyword evidence="4" id="KW-0804">Transcription</keyword>
<keyword evidence="3" id="KW-0731">Sigma factor</keyword>
<evidence type="ECO:0000256" key="1">
    <source>
        <dbReference type="ARBA" id="ARBA00010641"/>
    </source>
</evidence>
<dbReference type="NCBIfam" id="TIGR02937">
    <property type="entry name" value="sigma70-ECF"/>
    <property type="match status" value="1"/>
</dbReference>
<dbReference type="RefSeq" id="WP_021285118.1">
    <property type="nucleotide sequence ID" value="NZ_JAGGLL010000023.1"/>
</dbReference>
<evidence type="ECO:0000256" key="3">
    <source>
        <dbReference type="ARBA" id="ARBA00023082"/>
    </source>
</evidence>
<comment type="caution">
    <text evidence="7">The sequence shown here is derived from an EMBL/GenBank/DDBJ whole genome shotgun (WGS) entry which is preliminary data.</text>
</comment>
<dbReference type="InterPro" id="IPR013249">
    <property type="entry name" value="RNA_pol_sigma70_r4_t2"/>
</dbReference>
<dbReference type="InterPro" id="IPR013325">
    <property type="entry name" value="RNA_pol_sigma_r2"/>
</dbReference>
<evidence type="ECO:0000256" key="2">
    <source>
        <dbReference type="ARBA" id="ARBA00023015"/>
    </source>
</evidence>
<dbReference type="InterPro" id="IPR007627">
    <property type="entry name" value="RNA_pol_sigma70_r2"/>
</dbReference>
<dbReference type="SUPFAM" id="SSF88659">
    <property type="entry name" value="Sigma3 and sigma4 domains of RNA polymerase sigma factors"/>
    <property type="match status" value="1"/>
</dbReference>
<feature type="domain" description="RNA polymerase sigma-70 region 2" evidence="5">
    <location>
        <begin position="31"/>
        <end position="98"/>
    </location>
</feature>
<dbReference type="InterPro" id="IPR014284">
    <property type="entry name" value="RNA_pol_sigma-70_dom"/>
</dbReference>
<dbReference type="Gene3D" id="1.10.1740.10">
    <property type="match status" value="1"/>
</dbReference>
<dbReference type="Gene3D" id="1.10.10.10">
    <property type="entry name" value="Winged helix-like DNA-binding domain superfamily/Winged helix DNA-binding domain"/>
    <property type="match status" value="1"/>
</dbReference>